<dbReference type="AlphaFoldDB" id="A0ABD3MBM6"/>
<dbReference type="PROSITE" id="PS50966">
    <property type="entry name" value="ZF_SWIM"/>
    <property type="match status" value="1"/>
</dbReference>
<dbReference type="GO" id="GO:0008270">
    <property type="term" value="F:zinc ion binding"/>
    <property type="evidence" value="ECO:0007669"/>
    <property type="project" value="UniProtKB-KW"/>
</dbReference>
<name>A0ABD3MBM6_9STRA</name>
<reference evidence="4 5" key="1">
    <citation type="submission" date="2024-10" db="EMBL/GenBank/DDBJ databases">
        <title>Updated reference genomes for cyclostephanoid diatoms.</title>
        <authorList>
            <person name="Roberts W.R."/>
            <person name="Alverson A.J."/>
        </authorList>
    </citation>
    <scope>NUCLEOTIDE SEQUENCE [LARGE SCALE GENOMIC DNA]</scope>
    <source>
        <strain evidence="4 5">AJA232-27</strain>
    </source>
</reference>
<dbReference type="InterPro" id="IPR007527">
    <property type="entry name" value="Znf_SWIM"/>
</dbReference>
<sequence length="589" mass="66236">MNISGGGNIEIPQTPHHIDNCGANIDNGTHHSDTAWSHHSPLSSPCPTCGSPMKMIRMEGNEMNAYHGRQPLSGIPPTKSIQVWIDDAVAQQSQPWRGSIPFKCHVIFGEKGDPFINTSLQDIDICKYLNGGVFKAKRLYFCPKTYPPPGQVPVNEADSWNKLKLDLGNASHSAGSPIVSNGGGRTQRSFKCQVVHRARESLATITDANTKHRGTSLINDALANSRGKMGLAQPRKRKIAFEGTSCKFNFDVKWDERRLIQAVYQRQQGYVCERIGERVFQVRYVSCTTGDDTHEQYEDGSEDKKLYSALPRFTRIRIVTVDDNNVMYCSCCRFECIGIFCVHQVVTAVEIYNELGEQFDGFTHHDVALRYRSDYMELAYNPLADKDIQMRFHELALADVKGPRLGAEIPSTMATHHPSKILPALDRLSNYNRNDIDLTIVDGMYCSDFVPECDESGTNHAEVNATFEAMFQQLQNVTSEESSQLFSAAISDAELPKMHASGTSVPVSARNALRSLVDTSYILADKVGQVGVQWLEETLRNFQQRCESHLEINRKENERNTRHPCKYVPITMEEYDGSADRVFNTRHMR</sequence>
<gene>
    <name evidence="4" type="ORF">ACHAWU_000283</name>
</gene>
<evidence type="ECO:0000256" key="1">
    <source>
        <dbReference type="PROSITE-ProRule" id="PRU00325"/>
    </source>
</evidence>
<dbReference type="EMBL" id="JALLBG020000156">
    <property type="protein sequence ID" value="KAL3761188.1"/>
    <property type="molecule type" value="Genomic_DNA"/>
</dbReference>
<feature type="region of interest" description="Disordered" evidence="2">
    <location>
        <begin position="1"/>
        <end position="25"/>
    </location>
</feature>
<keyword evidence="1" id="KW-0863">Zinc-finger</keyword>
<organism evidence="4 5">
    <name type="scientific">Discostella pseudostelligera</name>
    <dbReference type="NCBI Taxonomy" id="259834"/>
    <lineage>
        <taxon>Eukaryota</taxon>
        <taxon>Sar</taxon>
        <taxon>Stramenopiles</taxon>
        <taxon>Ochrophyta</taxon>
        <taxon>Bacillariophyta</taxon>
        <taxon>Coscinodiscophyceae</taxon>
        <taxon>Thalassiosirophycidae</taxon>
        <taxon>Stephanodiscales</taxon>
        <taxon>Stephanodiscaceae</taxon>
        <taxon>Discostella</taxon>
    </lineage>
</organism>
<comment type="caution">
    <text evidence="4">The sequence shown here is derived from an EMBL/GenBank/DDBJ whole genome shotgun (WGS) entry which is preliminary data.</text>
</comment>
<evidence type="ECO:0000313" key="5">
    <source>
        <dbReference type="Proteomes" id="UP001530293"/>
    </source>
</evidence>
<proteinExistence type="predicted"/>
<dbReference type="Proteomes" id="UP001530293">
    <property type="component" value="Unassembled WGS sequence"/>
</dbReference>
<keyword evidence="1" id="KW-0479">Metal-binding</keyword>
<protein>
    <recommendedName>
        <fullName evidence="3">SWIM-type domain-containing protein</fullName>
    </recommendedName>
</protein>
<feature type="domain" description="SWIM-type" evidence="3">
    <location>
        <begin position="314"/>
        <end position="352"/>
    </location>
</feature>
<keyword evidence="5" id="KW-1185">Reference proteome</keyword>
<evidence type="ECO:0000256" key="2">
    <source>
        <dbReference type="SAM" id="MobiDB-lite"/>
    </source>
</evidence>
<evidence type="ECO:0000313" key="4">
    <source>
        <dbReference type="EMBL" id="KAL3761188.1"/>
    </source>
</evidence>
<keyword evidence="1" id="KW-0862">Zinc</keyword>
<evidence type="ECO:0000259" key="3">
    <source>
        <dbReference type="PROSITE" id="PS50966"/>
    </source>
</evidence>
<accession>A0ABD3MBM6</accession>